<evidence type="ECO:0000313" key="9">
    <source>
        <dbReference type="Proteomes" id="UP000194800"/>
    </source>
</evidence>
<dbReference type="UniPathway" id="UPA00565">
    <property type="reaction ID" value="UER00631"/>
</dbReference>
<dbReference type="GO" id="GO:0046392">
    <property type="term" value="P:galactarate catabolic process"/>
    <property type="evidence" value="ECO:0007669"/>
    <property type="project" value="UniProtKB-UniRule"/>
</dbReference>
<keyword evidence="1 3" id="KW-0560">Oxidoreductase</keyword>
<keyword evidence="2 3" id="KW-0520">NAD</keyword>
<dbReference type="Gene3D" id="3.40.50.720">
    <property type="entry name" value="NAD(P)-binding Rossmann-like Domain"/>
    <property type="match status" value="1"/>
</dbReference>
<dbReference type="PROSITE" id="PS00895">
    <property type="entry name" value="3_HYDROXYISOBUT_DH"/>
    <property type="match status" value="1"/>
</dbReference>
<dbReference type="Proteomes" id="UP000194800">
    <property type="component" value="Unassembled WGS sequence"/>
</dbReference>
<comment type="caution">
    <text evidence="7">The sequence shown here is derived from an EMBL/GenBank/DDBJ whole genome shotgun (WGS) entry which is preliminary data.</text>
</comment>
<sequence>MKIGFIGLGIMGKPMSKNLLKAGYSLVVCDKNQSSVDEVVAAGAQRAINAKEVAQLCNVIITMLPNSPHVKEVVLGENGIIDGAKLGTTIIDMSSIAPLASREIHDEVVKKGLAMLDAPVSGGEPKAIDGTLSVMVGGDKTIFDKHYDIMKAMAGSVVYTGEIGAGNVTKLANQVIVALNIAAMSEALVLATKAGVNPELVYQAIRGGLAGSTVLDAKAPMVLNRNFKPGFRIDLHIKDLQNALDTSHGVGTSLPLTAAVMEMMQALKTDGMGECDHSALARYYESLAKIEIK</sequence>
<dbReference type="FunFam" id="3.40.50.720:FF:000071">
    <property type="entry name" value="2-hydroxy-3-oxopropionate reductase"/>
    <property type="match status" value="1"/>
</dbReference>
<dbReference type="AlphaFoldDB" id="A0A242NE45"/>
<feature type="binding site" evidence="3">
    <location>
        <begin position="4"/>
        <end position="18"/>
    </location>
    <ligand>
        <name>NAD(+)</name>
        <dbReference type="ChEBI" id="CHEBI:57540"/>
    </ligand>
</feature>
<feature type="binding site" evidence="3">
    <location>
        <position position="238"/>
    </location>
    <ligand>
        <name>NAD(+)</name>
        <dbReference type="ChEBI" id="CHEBI:57540"/>
    </ligand>
</feature>
<dbReference type="EMBL" id="NART01000040">
    <property type="protein sequence ID" value="OTQ09482.1"/>
    <property type="molecule type" value="Genomic_DNA"/>
</dbReference>
<dbReference type="InterPro" id="IPR006398">
    <property type="entry name" value="Tartro_sem_red"/>
</dbReference>
<dbReference type="Proteomes" id="UP000194977">
    <property type="component" value="Unassembled WGS sequence"/>
</dbReference>
<dbReference type="NCBIfam" id="TIGR01505">
    <property type="entry name" value="tartro_sem_red"/>
    <property type="match status" value="1"/>
</dbReference>
<keyword evidence="9" id="KW-1185">Reference proteome</keyword>
<dbReference type="OrthoDB" id="9786703at2"/>
<comment type="catalytic activity">
    <reaction evidence="3">
        <text>(R)-glycerate + NADP(+) = 2-hydroxy-3-oxopropanoate + NADPH + H(+)</text>
        <dbReference type="Rhea" id="RHEA:18841"/>
        <dbReference type="ChEBI" id="CHEBI:15378"/>
        <dbReference type="ChEBI" id="CHEBI:16659"/>
        <dbReference type="ChEBI" id="CHEBI:57783"/>
        <dbReference type="ChEBI" id="CHEBI:57978"/>
        <dbReference type="ChEBI" id="CHEBI:58349"/>
        <dbReference type="EC" id="1.1.1.60"/>
    </reaction>
</comment>
<dbReference type="HAMAP" id="MF_02032">
    <property type="entry name" value="Tartronate_sem_reduc"/>
    <property type="match status" value="1"/>
</dbReference>
<dbReference type="GO" id="GO:0050661">
    <property type="term" value="F:NADP binding"/>
    <property type="evidence" value="ECO:0007669"/>
    <property type="project" value="InterPro"/>
</dbReference>
<dbReference type="EMBL" id="NARP01000044">
    <property type="protein sequence ID" value="OTP97973.1"/>
    <property type="molecule type" value="Genomic_DNA"/>
</dbReference>
<evidence type="ECO:0000259" key="6">
    <source>
        <dbReference type="Pfam" id="PF14833"/>
    </source>
</evidence>
<evidence type="ECO:0000256" key="1">
    <source>
        <dbReference type="ARBA" id="ARBA00023002"/>
    </source>
</evidence>
<dbReference type="Pfam" id="PF14833">
    <property type="entry name" value="NAD_binding_11"/>
    <property type="match status" value="1"/>
</dbReference>
<dbReference type="Pfam" id="PF03446">
    <property type="entry name" value="NAD_binding_2"/>
    <property type="match status" value="1"/>
</dbReference>
<dbReference type="PIRSF" id="PIRSF000103">
    <property type="entry name" value="HIBADH"/>
    <property type="match status" value="1"/>
</dbReference>
<dbReference type="InterPro" id="IPR002204">
    <property type="entry name" value="3-OH-isobutyrate_DH-rel_CS"/>
</dbReference>
<organism evidence="7 10">
    <name type="scientific">Gilliamella apicola</name>
    <dbReference type="NCBI Taxonomy" id="1196095"/>
    <lineage>
        <taxon>Bacteria</taxon>
        <taxon>Pseudomonadati</taxon>
        <taxon>Pseudomonadota</taxon>
        <taxon>Gammaproteobacteria</taxon>
        <taxon>Orbales</taxon>
        <taxon>Orbaceae</taxon>
        <taxon>Gilliamella</taxon>
    </lineage>
</organism>
<name>A0A242NE45_9GAMM</name>
<dbReference type="InterPro" id="IPR013328">
    <property type="entry name" value="6PGD_dom2"/>
</dbReference>
<reference evidence="9 10" key="1">
    <citation type="submission" date="2017-03" db="EMBL/GenBank/DDBJ databases">
        <title>Comparative genomics of honeybee gut symbionts reveal geographically distinct and subgroup specific antibiotic resistance.</title>
        <authorList>
            <person name="Ludvigsen J."/>
            <person name="Porcellato D."/>
            <person name="Labee-Lund T.M."/>
            <person name="Amdam G.V."/>
            <person name="Rudi K."/>
        </authorList>
    </citation>
    <scope>NUCLEOTIDE SEQUENCE [LARGE SCALE GENOMIC DNA]</scope>
    <source>
        <strain evidence="7 10">A-7-12</strain>
        <strain evidence="8 9">A-9-12</strain>
    </source>
</reference>
<dbReference type="InterPro" id="IPR029154">
    <property type="entry name" value="HIBADH-like_NADP-bd"/>
</dbReference>
<protein>
    <recommendedName>
        <fullName evidence="3">2-hydroxy-3-oxopropionate reductase</fullName>
        <ecNumber evidence="3">1.1.1.60</ecNumber>
    </recommendedName>
    <alternativeName>
        <fullName evidence="3">Tartronate semialdehyde reductase</fullName>
        <shortName evidence="3">TSAR</shortName>
    </alternativeName>
</protein>
<feature type="active site" evidence="3 4">
    <location>
        <position position="170"/>
    </location>
</feature>
<comment type="pathway">
    <text evidence="3">Carbohydrate acid metabolism; galactarate degradation; D-glycerate from galactarate: step 3/3.</text>
</comment>
<dbReference type="PANTHER" id="PTHR43060">
    <property type="entry name" value="3-HYDROXYISOBUTYRATE DEHYDROGENASE-LIKE 1, MITOCHONDRIAL-RELATED"/>
    <property type="match status" value="1"/>
</dbReference>
<dbReference type="RefSeq" id="WP_086301698.1">
    <property type="nucleotide sequence ID" value="NZ_MZNE01000042.1"/>
</dbReference>
<evidence type="ECO:0000256" key="4">
    <source>
        <dbReference type="PIRSR" id="PIRSR000103-1"/>
    </source>
</evidence>
<feature type="binding site" evidence="3">
    <location>
        <position position="95"/>
    </location>
    <ligand>
        <name>NAD(+)</name>
        <dbReference type="ChEBI" id="CHEBI:57540"/>
    </ligand>
</feature>
<evidence type="ECO:0000259" key="5">
    <source>
        <dbReference type="Pfam" id="PF03446"/>
    </source>
</evidence>
<comment type="similarity">
    <text evidence="3">Belongs to the HIBADH-related family. 2-hydroxy-3-oxopropionate reductase subfamily.</text>
</comment>
<dbReference type="SUPFAM" id="SSF51735">
    <property type="entry name" value="NAD(P)-binding Rossmann-fold domains"/>
    <property type="match status" value="1"/>
</dbReference>
<feature type="domain" description="3-hydroxyisobutyrate dehydrogenase-like NAD-binding" evidence="6">
    <location>
        <begin position="164"/>
        <end position="284"/>
    </location>
</feature>
<dbReference type="InterPro" id="IPR008927">
    <property type="entry name" value="6-PGluconate_DH-like_C_sf"/>
</dbReference>
<evidence type="ECO:0000256" key="2">
    <source>
        <dbReference type="ARBA" id="ARBA00023027"/>
    </source>
</evidence>
<dbReference type="NCBIfam" id="NF008592">
    <property type="entry name" value="PRK11559.1"/>
    <property type="match status" value="1"/>
</dbReference>
<gene>
    <name evidence="3" type="primary">garR</name>
    <name evidence="8" type="ORF">B6C91_08990</name>
    <name evidence="7" type="ORF">B6D08_12800</name>
</gene>
<comment type="function">
    <text evidence="3">Catalyzes the reduction of tatronate semialdehyde to D-glycerate.</text>
</comment>
<accession>A0A242NE45</accession>
<dbReference type="InterPro" id="IPR006115">
    <property type="entry name" value="6PGDH_NADP-bd"/>
</dbReference>
<feature type="domain" description="6-phosphogluconate dehydrogenase NADP-binding" evidence="5">
    <location>
        <begin position="2"/>
        <end position="161"/>
    </location>
</feature>
<dbReference type="InterPro" id="IPR036291">
    <property type="entry name" value="NAD(P)-bd_dom_sf"/>
</dbReference>
<evidence type="ECO:0000256" key="3">
    <source>
        <dbReference type="HAMAP-Rule" id="MF_02032"/>
    </source>
</evidence>
<dbReference type="GO" id="GO:0046487">
    <property type="term" value="P:glyoxylate metabolic process"/>
    <property type="evidence" value="ECO:0007669"/>
    <property type="project" value="InterPro"/>
</dbReference>
<dbReference type="SUPFAM" id="SSF48179">
    <property type="entry name" value="6-phosphogluconate dehydrogenase C-terminal domain-like"/>
    <property type="match status" value="1"/>
</dbReference>
<evidence type="ECO:0000313" key="10">
    <source>
        <dbReference type="Proteomes" id="UP000194977"/>
    </source>
</evidence>
<evidence type="ECO:0000313" key="7">
    <source>
        <dbReference type="EMBL" id="OTP97973.1"/>
    </source>
</evidence>
<proteinExistence type="inferred from homology"/>
<dbReference type="GO" id="GO:0008679">
    <property type="term" value="F:2-hydroxy-3-oxopropionate reductase activity"/>
    <property type="evidence" value="ECO:0007669"/>
    <property type="project" value="UniProtKB-UniRule"/>
</dbReference>
<comment type="catalytic activity">
    <reaction evidence="3">
        <text>(R)-glycerate + NAD(+) = 2-hydroxy-3-oxopropanoate + NADH + H(+)</text>
        <dbReference type="Rhea" id="RHEA:18845"/>
        <dbReference type="ChEBI" id="CHEBI:15378"/>
        <dbReference type="ChEBI" id="CHEBI:16659"/>
        <dbReference type="ChEBI" id="CHEBI:57540"/>
        <dbReference type="ChEBI" id="CHEBI:57945"/>
        <dbReference type="ChEBI" id="CHEBI:57978"/>
        <dbReference type="EC" id="1.1.1.60"/>
    </reaction>
</comment>
<dbReference type="EC" id="1.1.1.60" evidence="3"/>
<dbReference type="InterPro" id="IPR015815">
    <property type="entry name" value="HIBADH-related"/>
</dbReference>
<dbReference type="GO" id="GO:0051287">
    <property type="term" value="F:NAD binding"/>
    <property type="evidence" value="ECO:0007669"/>
    <property type="project" value="InterPro"/>
</dbReference>
<evidence type="ECO:0000313" key="8">
    <source>
        <dbReference type="EMBL" id="OTQ09482.1"/>
    </source>
</evidence>
<dbReference type="Gene3D" id="1.10.1040.10">
    <property type="entry name" value="N-(1-d-carboxylethyl)-l-norvaline Dehydrogenase, domain 2"/>
    <property type="match status" value="1"/>
</dbReference>
<dbReference type="PANTHER" id="PTHR43060:SF3">
    <property type="entry name" value="2-HYDROXY-3-OXOPROPIONATE REDUCTASE"/>
    <property type="match status" value="1"/>
</dbReference>